<evidence type="ECO:0000259" key="2">
    <source>
        <dbReference type="Pfam" id="PF07238"/>
    </source>
</evidence>
<organism evidence="3">
    <name type="scientific">Hydrogenobacter sp</name>
    <dbReference type="NCBI Taxonomy" id="2152829"/>
    <lineage>
        <taxon>Bacteria</taxon>
        <taxon>Pseudomonadati</taxon>
        <taxon>Aquificota</taxon>
        <taxon>Aquificia</taxon>
        <taxon>Aquificales</taxon>
        <taxon>Aquificaceae</taxon>
        <taxon>Hydrogenobacter</taxon>
    </lineage>
</organism>
<proteinExistence type="predicted"/>
<dbReference type="AlphaFoldDB" id="A0A7C2ZG07"/>
<gene>
    <name evidence="3" type="ORF">ENO47_09485</name>
</gene>
<dbReference type="SUPFAM" id="SSF141371">
    <property type="entry name" value="PilZ domain-like"/>
    <property type="match status" value="1"/>
</dbReference>
<reference evidence="3" key="1">
    <citation type="journal article" date="2020" name="mSystems">
        <title>Genome- and Community-Level Interaction Insights into Carbon Utilization and Element Cycling Functions of Hydrothermarchaeota in Hydrothermal Sediment.</title>
        <authorList>
            <person name="Zhou Z."/>
            <person name="Liu Y."/>
            <person name="Xu W."/>
            <person name="Pan J."/>
            <person name="Luo Z.H."/>
            <person name="Li M."/>
        </authorList>
    </citation>
    <scope>NUCLEOTIDE SEQUENCE [LARGE SCALE GENOMIC DNA]</scope>
    <source>
        <strain evidence="3">SpSt-132</strain>
    </source>
</reference>
<evidence type="ECO:0000256" key="1">
    <source>
        <dbReference type="SAM" id="Phobius"/>
    </source>
</evidence>
<dbReference type="Pfam" id="PF07238">
    <property type="entry name" value="PilZ"/>
    <property type="match status" value="1"/>
</dbReference>
<evidence type="ECO:0000313" key="3">
    <source>
        <dbReference type="EMBL" id="HEW46870.1"/>
    </source>
</evidence>
<accession>A0A7C2ZG07</accession>
<keyword evidence="1" id="KW-0812">Transmembrane</keyword>
<dbReference type="InterPro" id="IPR009875">
    <property type="entry name" value="PilZ_domain"/>
</dbReference>
<keyword evidence="1" id="KW-0472">Membrane</keyword>
<dbReference type="Gene3D" id="2.40.10.220">
    <property type="entry name" value="predicted glycosyltransferase like domains"/>
    <property type="match status" value="1"/>
</dbReference>
<feature type="domain" description="PilZ" evidence="2">
    <location>
        <begin position="227"/>
        <end position="337"/>
    </location>
</feature>
<feature type="transmembrane region" description="Helical" evidence="1">
    <location>
        <begin position="26"/>
        <end position="47"/>
    </location>
</feature>
<keyword evidence="1" id="KW-1133">Transmembrane helix</keyword>
<comment type="caution">
    <text evidence="3">The sequence shown here is derived from an EMBL/GenBank/DDBJ whole genome shotgun (WGS) entry which is preliminary data.</text>
</comment>
<dbReference type="GO" id="GO:0035438">
    <property type="term" value="F:cyclic-di-GMP binding"/>
    <property type="evidence" value="ECO:0007669"/>
    <property type="project" value="InterPro"/>
</dbReference>
<protein>
    <submittedName>
        <fullName evidence="3">PilZ domain-containing protein</fullName>
    </submittedName>
</protein>
<sequence length="358" mass="40970">MNYQGGFETFKEATRYMFESPSISDILFVVIGFSLAIGLLIVFPYMISKYKAKASLKREFSSVGKSLGLIDSEITLLWKCASFSKEPIKILQSKAVFEKCINKLVKEDISVIEMIPQIRKKLKFDSLPWFLPLSNTRDIELYQTGFLSFEGITYNSAVWDKSELELHIAILDTPIKLPKPGDKVKFSFLREDDGRYYFQAEVQRVYRDGSKIVLVVPHTDSLSKIQLRESLRWKVSIPAKVYIYSDNIAPTFVEEPEDTMDGTIEDISTSGVRVCLSKLIDAKVENKVYIYFELKSLPIKVIGTVRNVRSTPERTCLGVKFDTLGKKEEEHIRKFILEEQRKTLKLYKTGEPTEGSSS</sequence>
<name>A0A7C2ZG07_9AQUI</name>
<dbReference type="EMBL" id="DSFP01000080">
    <property type="protein sequence ID" value="HEW46870.1"/>
    <property type="molecule type" value="Genomic_DNA"/>
</dbReference>